<feature type="compositionally biased region" description="Polar residues" evidence="1">
    <location>
        <begin position="247"/>
        <end position="256"/>
    </location>
</feature>
<feature type="compositionally biased region" description="Polar residues" evidence="1">
    <location>
        <begin position="409"/>
        <end position="422"/>
    </location>
</feature>
<feature type="compositionally biased region" description="Polar residues" evidence="1">
    <location>
        <begin position="189"/>
        <end position="198"/>
    </location>
</feature>
<evidence type="ECO:0000256" key="1">
    <source>
        <dbReference type="SAM" id="MobiDB-lite"/>
    </source>
</evidence>
<gene>
    <name evidence="2" type="ORF">EJ05DRAFT_509315</name>
</gene>
<protein>
    <submittedName>
        <fullName evidence="2">Uncharacterized protein</fullName>
    </submittedName>
</protein>
<feature type="region of interest" description="Disordered" evidence="1">
    <location>
        <begin position="53"/>
        <end position="154"/>
    </location>
</feature>
<feature type="compositionally biased region" description="Polar residues" evidence="1">
    <location>
        <begin position="310"/>
        <end position="322"/>
    </location>
</feature>
<sequence length="486" mass="54518">MGLPIWYAPTPSAANNATKDYEPLSAAAHARSAIRRHQHRSPQSRRVAALTRIGERMNEQTTASEARRATEITRDANDDDRRRDGMIFGGESSHPFPLSAFPAPELEPEPRNRNSRREHVARSRSRSPDRPRHFNHDDIHRQEHQDPRSVRTRTITRLRGVERLLPTATDQLRDQFTFDFAPAHPRSLSRPSYTSDSESPIDPELRRRRNRVRSSDASFRRRGNNTDGLGDRLRSLTPDLDWDPMLSTIQPDQQLPSADSSFTTAAASASFSNTQASSRSGSANSQTSSSRTHLTVPTPRNELDSLLNECLSSDGPSGSDSEASVFPTHSGPPMPLLEIENTHSSRMRRHEERYSNRAMSNENSEDWVSRRAQSHGLGNAGIITYHTDPRRTLRAMRLVRGDRALPNTVHGTRSPQAEGGSSDQDADTAAAAAHLRDPELEQMRPILGRLARRDDIPDEYWLSVGLTPVMAERVNRTERGNNRPDV</sequence>
<feature type="compositionally biased region" description="Basic and acidic residues" evidence="1">
    <location>
        <begin position="65"/>
        <end position="85"/>
    </location>
</feature>
<feature type="region of interest" description="Disordered" evidence="1">
    <location>
        <begin position="406"/>
        <end position="429"/>
    </location>
</feature>
<feature type="region of interest" description="Disordered" evidence="1">
    <location>
        <begin position="182"/>
        <end position="335"/>
    </location>
</feature>
<accession>A0A6A6WA89</accession>
<proteinExistence type="predicted"/>
<name>A0A6A6WA89_9PEZI</name>
<keyword evidence="3" id="KW-1185">Reference proteome</keyword>
<dbReference type="OrthoDB" id="3946700at2759"/>
<feature type="compositionally biased region" description="Low complexity" evidence="1">
    <location>
        <begin position="257"/>
        <end position="280"/>
    </location>
</feature>
<evidence type="ECO:0000313" key="3">
    <source>
        <dbReference type="Proteomes" id="UP000799437"/>
    </source>
</evidence>
<feature type="compositionally biased region" description="Basic and acidic residues" evidence="1">
    <location>
        <begin position="108"/>
        <end position="149"/>
    </location>
</feature>
<dbReference type="RefSeq" id="XP_033602034.1">
    <property type="nucleotide sequence ID" value="XM_033748086.1"/>
</dbReference>
<evidence type="ECO:0000313" key="2">
    <source>
        <dbReference type="EMBL" id="KAF2759583.1"/>
    </source>
</evidence>
<reference evidence="2" key="1">
    <citation type="journal article" date="2020" name="Stud. Mycol.">
        <title>101 Dothideomycetes genomes: a test case for predicting lifestyles and emergence of pathogens.</title>
        <authorList>
            <person name="Haridas S."/>
            <person name="Albert R."/>
            <person name="Binder M."/>
            <person name="Bloem J."/>
            <person name="Labutti K."/>
            <person name="Salamov A."/>
            <person name="Andreopoulos B."/>
            <person name="Baker S."/>
            <person name="Barry K."/>
            <person name="Bills G."/>
            <person name="Bluhm B."/>
            <person name="Cannon C."/>
            <person name="Castanera R."/>
            <person name="Culley D."/>
            <person name="Daum C."/>
            <person name="Ezra D."/>
            <person name="Gonzalez J."/>
            <person name="Henrissat B."/>
            <person name="Kuo A."/>
            <person name="Liang C."/>
            <person name="Lipzen A."/>
            <person name="Lutzoni F."/>
            <person name="Magnuson J."/>
            <person name="Mondo S."/>
            <person name="Nolan M."/>
            <person name="Ohm R."/>
            <person name="Pangilinan J."/>
            <person name="Park H.-J."/>
            <person name="Ramirez L."/>
            <person name="Alfaro M."/>
            <person name="Sun H."/>
            <person name="Tritt A."/>
            <person name="Yoshinaga Y."/>
            <person name="Zwiers L.-H."/>
            <person name="Turgeon B."/>
            <person name="Goodwin S."/>
            <person name="Spatafora J."/>
            <person name="Crous P."/>
            <person name="Grigoriev I."/>
        </authorList>
    </citation>
    <scope>NUCLEOTIDE SEQUENCE</scope>
    <source>
        <strain evidence="2">CBS 121739</strain>
    </source>
</reference>
<dbReference type="AlphaFoldDB" id="A0A6A6WA89"/>
<dbReference type="Proteomes" id="UP000799437">
    <property type="component" value="Unassembled WGS sequence"/>
</dbReference>
<organism evidence="2 3">
    <name type="scientific">Pseudovirgaria hyperparasitica</name>
    <dbReference type="NCBI Taxonomy" id="470096"/>
    <lineage>
        <taxon>Eukaryota</taxon>
        <taxon>Fungi</taxon>
        <taxon>Dikarya</taxon>
        <taxon>Ascomycota</taxon>
        <taxon>Pezizomycotina</taxon>
        <taxon>Dothideomycetes</taxon>
        <taxon>Dothideomycetes incertae sedis</taxon>
        <taxon>Acrospermales</taxon>
        <taxon>Acrospermaceae</taxon>
        <taxon>Pseudovirgaria</taxon>
    </lineage>
</organism>
<dbReference type="EMBL" id="ML996569">
    <property type="protein sequence ID" value="KAF2759583.1"/>
    <property type="molecule type" value="Genomic_DNA"/>
</dbReference>
<feature type="compositionally biased region" description="Polar residues" evidence="1">
    <location>
        <begin position="281"/>
        <end position="295"/>
    </location>
</feature>
<dbReference type="GeneID" id="54489140"/>